<evidence type="ECO:0000313" key="2">
    <source>
        <dbReference type="EMBL" id="OHT12931.1"/>
    </source>
</evidence>
<proteinExistence type="predicted"/>
<dbReference type="RefSeq" id="XP_068366067.1">
    <property type="nucleotide sequence ID" value="XM_068499381.1"/>
</dbReference>
<comment type="caution">
    <text evidence="2">The sequence shown here is derived from an EMBL/GenBank/DDBJ whole genome shotgun (WGS) entry which is preliminary data.</text>
</comment>
<organism evidence="2 3">
    <name type="scientific">Tritrichomonas foetus</name>
    <dbReference type="NCBI Taxonomy" id="1144522"/>
    <lineage>
        <taxon>Eukaryota</taxon>
        <taxon>Metamonada</taxon>
        <taxon>Parabasalia</taxon>
        <taxon>Tritrichomonadida</taxon>
        <taxon>Tritrichomonadidae</taxon>
        <taxon>Tritrichomonas</taxon>
    </lineage>
</organism>
<feature type="compositionally biased region" description="Basic and acidic residues" evidence="1">
    <location>
        <begin position="1"/>
        <end position="10"/>
    </location>
</feature>
<accession>A0A1J4KNX2</accession>
<keyword evidence="3" id="KW-1185">Reference proteome</keyword>
<name>A0A1J4KNX2_9EUKA</name>
<feature type="compositionally biased region" description="Basic and acidic residues" evidence="1">
    <location>
        <begin position="41"/>
        <end position="50"/>
    </location>
</feature>
<dbReference type="AlphaFoldDB" id="A0A1J4KNX2"/>
<reference evidence="2" key="1">
    <citation type="submission" date="2016-10" db="EMBL/GenBank/DDBJ databases">
        <authorList>
            <person name="Benchimol M."/>
            <person name="Almeida L.G."/>
            <person name="Vasconcelos A.T."/>
            <person name="Perreira-Neves A."/>
            <person name="Rosa I.A."/>
            <person name="Tasca T."/>
            <person name="Bogo M.R."/>
            <person name="de Souza W."/>
        </authorList>
    </citation>
    <scope>NUCLEOTIDE SEQUENCE [LARGE SCALE GENOMIC DNA]</scope>
    <source>
        <strain evidence="2">K</strain>
    </source>
</reference>
<dbReference type="EMBL" id="MLAK01000552">
    <property type="protein sequence ID" value="OHT12931.1"/>
    <property type="molecule type" value="Genomic_DNA"/>
</dbReference>
<evidence type="ECO:0000256" key="1">
    <source>
        <dbReference type="SAM" id="MobiDB-lite"/>
    </source>
</evidence>
<dbReference type="VEuPathDB" id="TrichDB:TRFO_17091"/>
<feature type="region of interest" description="Disordered" evidence="1">
    <location>
        <begin position="1"/>
        <end position="52"/>
    </location>
</feature>
<gene>
    <name evidence="2" type="ORF">TRFO_17091</name>
</gene>
<sequence length="170" mass="19428">MNNKSTEDVSTKILATESSSTKTIPVATHKMSKKSHHEKTHKTSGEKTEQMIKSTKISIPKVKKHKTQSTKKVDDGDRIDLNLNEFIPCIYKEKEVLVLISTTDKNDQNFDPMININCKGIPKYFLTIMSIENNEVERHDCNSVHEYEKAIKAETLSGKNLEFFKIESKL</sequence>
<dbReference type="Proteomes" id="UP000179807">
    <property type="component" value="Unassembled WGS sequence"/>
</dbReference>
<evidence type="ECO:0000313" key="3">
    <source>
        <dbReference type="Proteomes" id="UP000179807"/>
    </source>
</evidence>
<feature type="compositionally biased region" description="Basic residues" evidence="1">
    <location>
        <begin position="30"/>
        <end position="40"/>
    </location>
</feature>
<protein>
    <submittedName>
        <fullName evidence="2">Uncharacterized protein</fullName>
    </submittedName>
</protein>
<dbReference type="GeneID" id="94834085"/>